<organism evidence="1">
    <name type="scientific">Myoviridae sp. ct0f722</name>
    <dbReference type="NCBI Taxonomy" id="2827599"/>
    <lineage>
        <taxon>Viruses</taxon>
        <taxon>Duplodnaviria</taxon>
        <taxon>Heunggongvirae</taxon>
        <taxon>Uroviricota</taxon>
        <taxon>Caudoviricetes</taxon>
    </lineage>
</organism>
<accession>A0A8S5LPT3</accession>
<evidence type="ECO:0000313" key="1">
    <source>
        <dbReference type="EMBL" id="DAD71958.1"/>
    </source>
</evidence>
<name>A0A8S5LPT3_9CAUD</name>
<reference evidence="1" key="1">
    <citation type="journal article" date="2021" name="Proc. Natl. Acad. Sci. U.S.A.">
        <title>A Catalog of Tens of Thousands of Viruses from Human Metagenomes Reveals Hidden Associations with Chronic Diseases.</title>
        <authorList>
            <person name="Tisza M.J."/>
            <person name="Buck C.B."/>
        </authorList>
    </citation>
    <scope>NUCLEOTIDE SEQUENCE</scope>
    <source>
        <strain evidence="1">Ct0f722</strain>
    </source>
</reference>
<proteinExistence type="predicted"/>
<dbReference type="EMBL" id="BK015890">
    <property type="protein sequence ID" value="DAD71958.1"/>
    <property type="molecule type" value="Genomic_DNA"/>
</dbReference>
<protein>
    <submittedName>
        <fullName evidence="1">Uncharacterized protein</fullName>
    </submittedName>
</protein>
<sequence length="199" mass="22874">MKTLQYFTEGLLNKDNKTKAMSMVDVFLEDCIEGDPLSVWDAFKNTGICKTSERLVYDGYAYVHVGAVSKRLSIRIPIENATFYNMGNLEDRNIIVFEMVIQGKRAYTDVCGDDYEIPIPSNPRDKEMMVPIKEAIEMLRALLESNKFQAYPIQDSLKNLIRNLKTTNLRDDYGNPILGTKISNIAKRWLEKNGFTKWV</sequence>